<proteinExistence type="predicted"/>
<name>A0A4U5NC11_STECR</name>
<dbReference type="AlphaFoldDB" id="A0A4U5NC11"/>
<evidence type="ECO:0000313" key="2">
    <source>
        <dbReference type="Proteomes" id="UP000298663"/>
    </source>
</evidence>
<comment type="caution">
    <text evidence="1">The sequence shown here is derived from an EMBL/GenBank/DDBJ whole genome shotgun (WGS) entry which is preliminary data.</text>
</comment>
<protein>
    <submittedName>
        <fullName evidence="1">Uncharacterized protein</fullName>
    </submittedName>
</protein>
<sequence length="98" mass="10991">MLNALNRIVGAVLPEQLQCRFPCLVASRPIVPIQANIASNTPLQYPPSPGGYFHSASILSELLKTRRTNAYILRSGNSQLKESSKRSGVDERILWKWR</sequence>
<accession>A0A4U5NC11</accession>
<reference evidence="1 2" key="2">
    <citation type="journal article" date="2019" name="G3 (Bethesda)">
        <title>Hybrid Assembly of the Genome of the Entomopathogenic Nematode Steinernema carpocapsae Identifies the X-Chromosome.</title>
        <authorList>
            <person name="Serra L."/>
            <person name="Macchietto M."/>
            <person name="Macias-Munoz A."/>
            <person name="McGill C.J."/>
            <person name="Rodriguez I.M."/>
            <person name="Rodriguez B."/>
            <person name="Murad R."/>
            <person name="Mortazavi A."/>
        </authorList>
    </citation>
    <scope>NUCLEOTIDE SEQUENCE [LARGE SCALE GENOMIC DNA]</scope>
    <source>
        <strain evidence="1 2">ALL</strain>
    </source>
</reference>
<keyword evidence="2" id="KW-1185">Reference proteome</keyword>
<dbReference type="Proteomes" id="UP000298663">
    <property type="component" value="Unassembled WGS sequence"/>
</dbReference>
<dbReference type="EMBL" id="AZBU02000004">
    <property type="protein sequence ID" value="TKR80013.1"/>
    <property type="molecule type" value="Genomic_DNA"/>
</dbReference>
<gene>
    <name evidence="1" type="ORF">L596_014151</name>
</gene>
<reference evidence="1 2" key="1">
    <citation type="journal article" date="2015" name="Genome Biol.">
        <title>Comparative genomics of Steinernema reveals deeply conserved gene regulatory networks.</title>
        <authorList>
            <person name="Dillman A.R."/>
            <person name="Macchietto M."/>
            <person name="Porter C.F."/>
            <person name="Rogers A."/>
            <person name="Williams B."/>
            <person name="Antoshechkin I."/>
            <person name="Lee M.M."/>
            <person name="Goodwin Z."/>
            <person name="Lu X."/>
            <person name="Lewis E.E."/>
            <person name="Goodrich-Blair H."/>
            <person name="Stock S.P."/>
            <person name="Adams B.J."/>
            <person name="Sternberg P.W."/>
            <person name="Mortazavi A."/>
        </authorList>
    </citation>
    <scope>NUCLEOTIDE SEQUENCE [LARGE SCALE GENOMIC DNA]</scope>
    <source>
        <strain evidence="1 2">ALL</strain>
    </source>
</reference>
<evidence type="ECO:0000313" key="1">
    <source>
        <dbReference type="EMBL" id="TKR80013.1"/>
    </source>
</evidence>
<organism evidence="1 2">
    <name type="scientific">Steinernema carpocapsae</name>
    <name type="common">Entomopathogenic nematode</name>
    <dbReference type="NCBI Taxonomy" id="34508"/>
    <lineage>
        <taxon>Eukaryota</taxon>
        <taxon>Metazoa</taxon>
        <taxon>Ecdysozoa</taxon>
        <taxon>Nematoda</taxon>
        <taxon>Chromadorea</taxon>
        <taxon>Rhabditida</taxon>
        <taxon>Tylenchina</taxon>
        <taxon>Panagrolaimomorpha</taxon>
        <taxon>Strongyloidoidea</taxon>
        <taxon>Steinernematidae</taxon>
        <taxon>Steinernema</taxon>
    </lineage>
</organism>